<dbReference type="InterPro" id="IPR011322">
    <property type="entry name" value="N-reg_PII-like_a/b"/>
</dbReference>
<accession>A0A383DQ18</accession>
<evidence type="ECO:0000313" key="2">
    <source>
        <dbReference type="EMBL" id="SVE46612.1"/>
    </source>
</evidence>
<proteinExistence type="predicted"/>
<sequence>VLELVRLNDLVKLSFLEALLRDGGIECFVLDQHMSVLEGSASAIPRRLMVLDEDAESAR</sequence>
<protein>
    <recommendedName>
        <fullName evidence="1">DUF2007 domain-containing protein</fullName>
    </recommendedName>
</protein>
<dbReference type="InterPro" id="IPR018551">
    <property type="entry name" value="DUF2007"/>
</dbReference>
<dbReference type="SUPFAM" id="SSF54913">
    <property type="entry name" value="GlnB-like"/>
    <property type="match status" value="1"/>
</dbReference>
<name>A0A383DQ18_9ZZZZ</name>
<dbReference type="Gene3D" id="3.30.70.790">
    <property type="entry name" value="UreE, C-terminal domain"/>
    <property type="match status" value="1"/>
</dbReference>
<feature type="non-terminal residue" evidence="2">
    <location>
        <position position="1"/>
    </location>
</feature>
<feature type="non-terminal residue" evidence="2">
    <location>
        <position position="59"/>
    </location>
</feature>
<gene>
    <name evidence="2" type="ORF">METZ01_LOCUS499466</name>
</gene>
<feature type="domain" description="DUF2007" evidence="1">
    <location>
        <begin position="3"/>
        <end position="59"/>
    </location>
</feature>
<reference evidence="2" key="1">
    <citation type="submission" date="2018-05" db="EMBL/GenBank/DDBJ databases">
        <authorList>
            <person name="Lanie J.A."/>
            <person name="Ng W.-L."/>
            <person name="Kazmierczak K.M."/>
            <person name="Andrzejewski T.M."/>
            <person name="Davidsen T.M."/>
            <person name="Wayne K.J."/>
            <person name="Tettelin H."/>
            <person name="Glass J.I."/>
            <person name="Rusch D."/>
            <person name="Podicherti R."/>
            <person name="Tsui H.-C.T."/>
            <person name="Winkler M.E."/>
        </authorList>
    </citation>
    <scope>NUCLEOTIDE SEQUENCE</scope>
</reference>
<dbReference type="EMBL" id="UINC01219234">
    <property type="protein sequence ID" value="SVE46612.1"/>
    <property type="molecule type" value="Genomic_DNA"/>
</dbReference>
<dbReference type="AlphaFoldDB" id="A0A383DQ18"/>
<organism evidence="2">
    <name type="scientific">marine metagenome</name>
    <dbReference type="NCBI Taxonomy" id="408172"/>
    <lineage>
        <taxon>unclassified sequences</taxon>
        <taxon>metagenomes</taxon>
        <taxon>ecological metagenomes</taxon>
    </lineage>
</organism>
<dbReference type="Pfam" id="PF09413">
    <property type="entry name" value="DUF2007"/>
    <property type="match status" value="1"/>
</dbReference>
<evidence type="ECO:0000259" key="1">
    <source>
        <dbReference type="Pfam" id="PF09413"/>
    </source>
</evidence>